<evidence type="ECO:0000313" key="2">
    <source>
        <dbReference type="Proteomes" id="UP001632037"/>
    </source>
</evidence>
<dbReference type="EMBL" id="JBIMZQ010000003">
    <property type="protein sequence ID" value="KAL3672838.1"/>
    <property type="molecule type" value="Genomic_DNA"/>
</dbReference>
<keyword evidence="2" id="KW-1185">Reference proteome</keyword>
<gene>
    <name evidence="1" type="ORF">V7S43_002126</name>
</gene>
<name>A0ABD3G174_9STRA</name>
<evidence type="ECO:0008006" key="3">
    <source>
        <dbReference type="Google" id="ProtNLM"/>
    </source>
</evidence>
<protein>
    <recommendedName>
        <fullName evidence="3">NmrA-like domain-containing protein</fullName>
    </recommendedName>
</protein>
<evidence type="ECO:0000313" key="1">
    <source>
        <dbReference type="EMBL" id="KAL3672838.1"/>
    </source>
</evidence>
<accession>A0ABD3G174</accession>
<organism evidence="1 2">
    <name type="scientific">Phytophthora oleae</name>
    <dbReference type="NCBI Taxonomy" id="2107226"/>
    <lineage>
        <taxon>Eukaryota</taxon>
        <taxon>Sar</taxon>
        <taxon>Stramenopiles</taxon>
        <taxon>Oomycota</taxon>
        <taxon>Peronosporomycetes</taxon>
        <taxon>Peronosporales</taxon>
        <taxon>Peronosporaceae</taxon>
        <taxon>Phytophthora</taxon>
    </lineage>
</organism>
<comment type="caution">
    <text evidence="1">The sequence shown here is derived from an EMBL/GenBank/DDBJ whole genome shotgun (WGS) entry which is preliminary data.</text>
</comment>
<sequence>MAKAVAELLKSPNKWRPYTYVQGSTVTWLQIAELVKTVGGMPDLKVSFEPLDEIRDQLEKEKNKDLTFLPDSFLLASLKLLVPSGR</sequence>
<reference evidence="1 2" key="1">
    <citation type="submission" date="2024-09" db="EMBL/GenBank/DDBJ databases">
        <title>Genome sequencing and assembly of Phytophthora oleae, isolate VK10A, causative agent of rot of olive drupes.</title>
        <authorList>
            <person name="Conti Taguali S."/>
            <person name="Riolo M."/>
            <person name="La Spada F."/>
            <person name="Cacciola S.O."/>
            <person name="Dionisio G."/>
        </authorList>
    </citation>
    <scope>NUCLEOTIDE SEQUENCE [LARGE SCALE GENOMIC DNA]</scope>
    <source>
        <strain evidence="1 2">VK10A</strain>
    </source>
</reference>
<dbReference type="Proteomes" id="UP001632037">
    <property type="component" value="Unassembled WGS sequence"/>
</dbReference>
<dbReference type="AlphaFoldDB" id="A0ABD3G174"/>
<proteinExistence type="predicted"/>